<keyword evidence="4" id="KW-0804">Transcription</keyword>
<evidence type="ECO:0000256" key="6">
    <source>
        <dbReference type="SAM" id="MobiDB-lite"/>
    </source>
</evidence>
<organism evidence="8 9">
    <name type="scientific">Pseudomicrostroma glucosiphilum</name>
    <dbReference type="NCBI Taxonomy" id="1684307"/>
    <lineage>
        <taxon>Eukaryota</taxon>
        <taxon>Fungi</taxon>
        <taxon>Dikarya</taxon>
        <taxon>Basidiomycota</taxon>
        <taxon>Ustilaginomycotina</taxon>
        <taxon>Exobasidiomycetes</taxon>
        <taxon>Microstromatales</taxon>
        <taxon>Microstromatales incertae sedis</taxon>
        <taxon>Pseudomicrostroma</taxon>
    </lineage>
</organism>
<feature type="region of interest" description="Disordered" evidence="6">
    <location>
        <begin position="269"/>
        <end position="649"/>
    </location>
</feature>
<dbReference type="OrthoDB" id="3056235at2759"/>
<dbReference type="PANTHER" id="PTHR33572">
    <property type="entry name" value="SPORE DEVELOPMENT REGULATOR VOSA"/>
    <property type="match status" value="1"/>
</dbReference>
<feature type="compositionally biased region" description="Low complexity" evidence="6">
    <location>
        <begin position="432"/>
        <end position="447"/>
    </location>
</feature>
<evidence type="ECO:0000256" key="3">
    <source>
        <dbReference type="ARBA" id="ARBA00023015"/>
    </source>
</evidence>
<evidence type="ECO:0000313" key="8">
    <source>
        <dbReference type="EMBL" id="PWN23224.1"/>
    </source>
</evidence>
<keyword evidence="2" id="KW-0749">Sporulation</keyword>
<protein>
    <recommendedName>
        <fullName evidence="7">Velvet domain-containing protein</fullName>
    </recommendedName>
</protein>
<dbReference type="PANTHER" id="PTHR33572:SF18">
    <property type="entry name" value="SPORE DEVELOPMENT REGULATOR VOSA"/>
    <property type="match status" value="1"/>
</dbReference>
<dbReference type="EMBL" id="KZ819322">
    <property type="protein sequence ID" value="PWN23224.1"/>
    <property type="molecule type" value="Genomic_DNA"/>
</dbReference>
<evidence type="ECO:0000256" key="1">
    <source>
        <dbReference type="ARBA" id="ARBA00004123"/>
    </source>
</evidence>
<dbReference type="PROSITE" id="PS51821">
    <property type="entry name" value="VELVET"/>
    <property type="match status" value="1"/>
</dbReference>
<dbReference type="Gene3D" id="2.60.40.3960">
    <property type="entry name" value="Velvet domain"/>
    <property type="match status" value="1"/>
</dbReference>
<accession>A0A316UEB5</accession>
<feature type="compositionally biased region" description="Low complexity" evidence="6">
    <location>
        <begin position="462"/>
        <end position="509"/>
    </location>
</feature>
<feature type="compositionally biased region" description="Basic and acidic residues" evidence="6">
    <location>
        <begin position="320"/>
        <end position="338"/>
    </location>
</feature>
<feature type="region of interest" description="Disordered" evidence="6">
    <location>
        <begin position="1"/>
        <end position="61"/>
    </location>
</feature>
<dbReference type="GO" id="GO:0030435">
    <property type="term" value="P:sporulation resulting in formation of a cellular spore"/>
    <property type="evidence" value="ECO:0007669"/>
    <property type="project" value="UniProtKB-KW"/>
</dbReference>
<feature type="compositionally biased region" description="Low complexity" evidence="6">
    <location>
        <begin position="31"/>
        <end position="61"/>
    </location>
</feature>
<evidence type="ECO:0000256" key="4">
    <source>
        <dbReference type="ARBA" id="ARBA00023163"/>
    </source>
</evidence>
<dbReference type="InterPro" id="IPR037525">
    <property type="entry name" value="Velvet_dom"/>
</dbReference>
<keyword evidence="3" id="KW-0805">Transcription regulation</keyword>
<gene>
    <name evidence="8" type="ORF">BCV69DRAFT_112266</name>
</gene>
<feature type="compositionally biased region" description="Gly residues" evidence="6">
    <location>
        <begin position="604"/>
        <end position="614"/>
    </location>
</feature>
<evidence type="ECO:0000256" key="5">
    <source>
        <dbReference type="ARBA" id="ARBA00023242"/>
    </source>
</evidence>
<reference evidence="8 9" key="1">
    <citation type="journal article" date="2018" name="Mol. Biol. Evol.">
        <title>Broad Genomic Sampling Reveals a Smut Pathogenic Ancestry of the Fungal Clade Ustilaginomycotina.</title>
        <authorList>
            <person name="Kijpornyongpan T."/>
            <person name="Mondo S.J."/>
            <person name="Barry K."/>
            <person name="Sandor L."/>
            <person name="Lee J."/>
            <person name="Lipzen A."/>
            <person name="Pangilinan J."/>
            <person name="LaButti K."/>
            <person name="Hainaut M."/>
            <person name="Henrissat B."/>
            <person name="Grigoriev I.V."/>
            <person name="Spatafora J.W."/>
            <person name="Aime M.C."/>
        </authorList>
    </citation>
    <scope>NUCLEOTIDE SEQUENCE [LARGE SCALE GENOMIC DNA]</scope>
    <source>
        <strain evidence="8 9">MCA 4718</strain>
    </source>
</reference>
<feature type="domain" description="Velvet" evidence="7">
    <location>
        <begin position="94"/>
        <end position="270"/>
    </location>
</feature>
<dbReference type="AlphaFoldDB" id="A0A316UEB5"/>
<dbReference type="InterPro" id="IPR021740">
    <property type="entry name" value="Velvet"/>
</dbReference>
<feature type="compositionally biased region" description="Low complexity" evidence="6">
    <location>
        <begin position="389"/>
        <end position="405"/>
    </location>
</feature>
<dbReference type="RefSeq" id="XP_025350384.1">
    <property type="nucleotide sequence ID" value="XM_025489096.1"/>
</dbReference>
<sequence>MEPHQDRSQDKAKPIAVGSSTTTPPRILVDSTLPASQAASATSSSQSRGSPAYMIPSSSASEIASQEAFPSSITLDEIPSLAQSSLLKSERENKAQHQFTLKVQQHARVGLALGDERSSAKSSRIPPLDPPIICELIAHTQAGASLFGILELALRATLVDGMSPERVIGTTTAGLRPLHGDVDQSAFIAPIFSRTEQSLFIFSELCVRPAGDFRIRLDLVDRSGMTFINLGCVYTERFVVVGDKSSYPGLSPSSDLMQAIVRRGLKLRLTKSSKEEAPTSQSKSKKKASAASTKRRVESPGPSSTEWAGTSRAHPLEPYPTERPRTAEIEALNRHESLRTFNRSPADISGSSSPQHSSSRSSPRPGIISRASAPGRSSPLPPEPTPHVLRSAASLPRLPASSARSDPIRPWEQPGTYLPPLRLSGSEEQYHPSRLSAQLPPLQSLPRTSSMRLPAMGPPALPSLYQPQQQQQQQHLQPHQPRYHSQLPQQSSYQQYHQPQQQYPQPQSHQHQHQHQYQHQFQQQRQSHDPYDQDIIMGPPPIPTASNSSSSASSSSASASATVSQEDYPSNRLRLPSIQHVLNVTGDPGPRPSSRERRPPSAGAGPGTGAGDVGSGAPSMEGSAEEGLRRGHGGRQAGERWPWEQGYRQ</sequence>
<evidence type="ECO:0000313" key="9">
    <source>
        <dbReference type="Proteomes" id="UP000245942"/>
    </source>
</evidence>
<keyword evidence="9" id="KW-1185">Reference proteome</keyword>
<keyword evidence="5" id="KW-0539">Nucleus</keyword>
<proteinExistence type="predicted"/>
<evidence type="ECO:0000256" key="2">
    <source>
        <dbReference type="ARBA" id="ARBA00022969"/>
    </source>
</evidence>
<dbReference type="Pfam" id="PF11754">
    <property type="entry name" value="Velvet"/>
    <property type="match status" value="1"/>
</dbReference>
<feature type="compositionally biased region" description="Basic and acidic residues" evidence="6">
    <location>
        <begin position="1"/>
        <end position="13"/>
    </location>
</feature>
<feature type="compositionally biased region" description="Low complexity" evidence="6">
    <location>
        <begin position="545"/>
        <end position="561"/>
    </location>
</feature>
<feature type="compositionally biased region" description="Low complexity" evidence="6">
    <location>
        <begin position="348"/>
        <end position="372"/>
    </location>
</feature>
<comment type="subcellular location">
    <subcellularLocation>
        <location evidence="1">Nucleus</location>
    </subcellularLocation>
</comment>
<name>A0A316UEB5_9BASI</name>
<dbReference type="Proteomes" id="UP000245942">
    <property type="component" value="Unassembled WGS sequence"/>
</dbReference>
<dbReference type="GO" id="GO:0005634">
    <property type="term" value="C:nucleus"/>
    <property type="evidence" value="ECO:0007669"/>
    <property type="project" value="UniProtKB-SubCell"/>
</dbReference>
<dbReference type="InterPro" id="IPR038491">
    <property type="entry name" value="Velvet_dom_sf"/>
</dbReference>
<evidence type="ECO:0000259" key="7">
    <source>
        <dbReference type="PROSITE" id="PS51821"/>
    </source>
</evidence>
<dbReference type="GeneID" id="37010830"/>